<keyword evidence="2" id="KW-1185">Reference proteome</keyword>
<dbReference type="Proteomes" id="UP000244940">
    <property type="component" value="Unassembled WGS sequence"/>
</dbReference>
<comment type="caution">
    <text evidence="1">The sequence shown here is derived from an EMBL/GenBank/DDBJ whole genome shotgun (WGS) entry which is preliminary data.</text>
</comment>
<reference evidence="1 2" key="1">
    <citation type="submission" date="2018-05" db="EMBL/GenBank/DDBJ databases">
        <title>Pararhodobacter marina sp. nov., isolated from deep-sea water of the Indian Ocean.</title>
        <authorList>
            <person name="Lai Q.Sr."/>
            <person name="Liu X."/>
            <person name="Shao Z."/>
        </authorList>
    </citation>
    <scope>NUCLEOTIDE SEQUENCE [LARGE SCALE GENOMIC DNA]</scope>
    <source>
        <strain evidence="1 2">CIC4N-9</strain>
    </source>
</reference>
<name>A0A2U2C9I0_9RHOB</name>
<dbReference type="GeneID" id="94365418"/>
<dbReference type="SUPFAM" id="SSF56281">
    <property type="entry name" value="Metallo-hydrolase/oxidoreductase"/>
    <property type="match status" value="1"/>
</dbReference>
<dbReference type="PANTHER" id="PTHR33835:SF1">
    <property type="entry name" value="METALLO-BETA-LACTAMASE DOMAIN-CONTAINING PROTEIN"/>
    <property type="match status" value="1"/>
</dbReference>
<dbReference type="PANTHER" id="PTHR33835">
    <property type="entry name" value="YALI0C07656P"/>
    <property type="match status" value="1"/>
</dbReference>
<dbReference type="InterPro" id="IPR025638">
    <property type="entry name" value="DUF4336"/>
</dbReference>
<accession>A0A2U2C9I0</accession>
<dbReference type="InterPro" id="IPR036866">
    <property type="entry name" value="RibonucZ/Hydroxyglut_hydro"/>
</dbReference>
<dbReference type="OrthoDB" id="450111at2"/>
<gene>
    <name evidence="1" type="ORF">C4N9_11000</name>
</gene>
<evidence type="ECO:0000313" key="2">
    <source>
        <dbReference type="Proteomes" id="UP000244940"/>
    </source>
</evidence>
<dbReference type="EMBL" id="QEYD01000006">
    <property type="protein sequence ID" value="PWE28513.1"/>
    <property type="molecule type" value="Genomic_DNA"/>
</dbReference>
<evidence type="ECO:0000313" key="1">
    <source>
        <dbReference type="EMBL" id="PWE28513.1"/>
    </source>
</evidence>
<proteinExistence type="predicted"/>
<dbReference type="RefSeq" id="WP_109533374.1">
    <property type="nucleotide sequence ID" value="NZ_QEYD01000006.1"/>
</dbReference>
<dbReference type="Pfam" id="PF14234">
    <property type="entry name" value="DUF4336"/>
    <property type="match status" value="1"/>
</dbReference>
<organism evidence="1 2">
    <name type="scientific">Pararhodobacter marinus</name>
    <dbReference type="NCBI Taxonomy" id="2184063"/>
    <lineage>
        <taxon>Bacteria</taxon>
        <taxon>Pseudomonadati</taxon>
        <taxon>Pseudomonadota</taxon>
        <taxon>Alphaproteobacteria</taxon>
        <taxon>Rhodobacterales</taxon>
        <taxon>Paracoccaceae</taxon>
        <taxon>Pararhodobacter</taxon>
    </lineage>
</organism>
<protein>
    <submittedName>
        <fullName evidence="1">DUF4336 domain-containing protein</fullName>
    </submittedName>
</protein>
<sequence length="244" mass="27502">MTDQPAYAPLNTLKPVAEDLWIVDGPVIRFYGLPFTTRMTVIRLPDGGLWVHSPIAPDSGLMAEIEALGPVRHLIAPNWIHYAYVPDWQARYPDAVTWAAPGVRERAQSRGVALRIDHLLDSTAPDDWAGVIDQELVAGSSIHHEVAFFHRPSRSLVLTDLIENLERRAVPVWLVPLLMMAGNLDPDGKTPRDMQMTFRKGRDAARASARRIVGWAPERVILAHGRWYAQNGEAELRRAFRWIL</sequence>
<dbReference type="AlphaFoldDB" id="A0A2U2C9I0"/>